<dbReference type="PANTHER" id="PTHR34932:SF1">
    <property type="entry name" value="TRPL TRANSLOCATION DEFECT PROTEIN 14"/>
    <property type="match status" value="1"/>
</dbReference>
<dbReference type="PANTHER" id="PTHR34932">
    <property type="entry name" value="TRPL TRANSLOCATION DEFECT PROTEIN 14"/>
    <property type="match status" value="1"/>
</dbReference>
<accession>A0A7R8HC43</accession>
<dbReference type="InterPro" id="IPR053227">
    <property type="entry name" value="TRPL-trafficking_regulator"/>
</dbReference>
<protein>
    <submittedName>
        <fullName evidence="3">TRPL translocation defect protein 14</fullName>
    </submittedName>
</protein>
<reference evidence="3" key="1">
    <citation type="submission" date="2021-02" db="EMBL/GenBank/DDBJ databases">
        <authorList>
            <person name="Bekaert M."/>
        </authorList>
    </citation>
    <scope>NUCLEOTIDE SEQUENCE</scope>
    <source>
        <strain evidence="3">IoA-00</strain>
    </source>
</reference>
<organism evidence="3 4">
    <name type="scientific">Lepeophtheirus salmonis</name>
    <name type="common">Salmon louse</name>
    <name type="synonym">Caligus salmonis</name>
    <dbReference type="NCBI Taxonomy" id="72036"/>
    <lineage>
        <taxon>Eukaryota</taxon>
        <taxon>Metazoa</taxon>
        <taxon>Ecdysozoa</taxon>
        <taxon>Arthropoda</taxon>
        <taxon>Crustacea</taxon>
        <taxon>Multicrustacea</taxon>
        <taxon>Hexanauplia</taxon>
        <taxon>Copepoda</taxon>
        <taxon>Siphonostomatoida</taxon>
        <taxon>Caligidae</taxon>
        <taxon>Lepeophtheirus</taxon>
    </lineage>
</organism>
<sequence length="452" mass="51676">MVCSSSDLQRKRHSSLNIGHLKKTFLILLKSAMETSKKSQKIVWKLVLTGGPCGGKTTGQARLSTFFEDIGWKVFRVPETATVLLSGGIDFSELDEEGAMKFQENLLKTMIQIENSFFDLAKETKRNCLVICDRGTMDASAYINHQQWENILTSNSLDEVELRDNRYNQVVHLTSAAKGAEQFYSLDHPTRNEGIELARDRDTRAAEAWVGHPYVDLVDNSSNFDTKIKKLIAIVAFRMGINVSDRLESDAKKLKFLVNGPLPQNQYSLLFGIFKLLILTLKQMVVIPSAVLEKEELKENGAILIQDYLHLSNQQDRSHFPIIKTRRCFMYNDQYFQLDIYEDPVHERCRGLMFLETYTTKSVKEITENLPPFLDIVDSEASGDPAFSMFNLSLHEEWTNNKEFCHRLSDDEEDGKFSTTEVKEAEKRLANTRSKQGSKYHSQKGQSRETNV</sequence>
<keyword evidence="4" id="KW-1185">Reference proteome</keyword>
<dbReference type="SUPFAM" id="SSF55154">
    <property type="entry name" value="CYTH-like phosphatases"/>
    <property type="match status" value="1"/>
</dbReference>
<dbReference type="InterPro" id="IPR033469">
    <property type="entry name" value="CYTH-like_dom_sf"/>
</dbReference>
<dbReference type="Proteomes" id="UP000675881">
    <property type="component" value="Chromosome 7"/>
</dbReference>
<dbReference type="FunFam" id="3.40.50.300:FF:001321">
    <property type="entry name" value="Uncharacterized protein, isoform B"/>
    <property type="match status" value="1"/>
</dbReference>
<gene>
    <name evidence="3" type="ORF">LSAA_12724</name>
</gene>
<evidence type="ECO:0000259" key="2">
    <source>
        <dbReference type="Pfam" id="PF13521"/>
    </source>
</evidence>
<evidence type="ECO:0000313" key="3">
    <source>
        <dbReference type="EMBL" id="CAF3000855.1"/>
    </source>
</evidence>
<dbReference type="GO" id="GO:0070300">
    <property type="term" value="F:phosphatidic acid binding"/>
    <property type="evidence" value="ECO:0007669"/>
    <property type="project" value="TreeGrafter"/>
</dbReference>
<evidence type="ECO:0000313" key="4">
    <source>
        <dbReference type="Proteomes" id="UP000675881"/>
    </source>
</evidence>
<feature type="region of interest" description="Disordered" evidence="1">
    <location>
        <begin position="414"/>
        <end position="452"/>
    </location>
</feature>
<dbReference type="SUPFAM" id="SSF52540">
    <property type="entry name" value="P-loop containing nucleoside triphosphate hydrolases"/>
    <property type="match status" value="1"/>
</dbReference>
<dbReference type="Pfam" id="PF13521">
    <property type="entry name" value="AAA_28"/>
    <property type="match status" value="1"/>
</dbReference>
<dbReference type="Gene3D" id="2.40.320.10">
    <property type="entry name" value="Hypothetical Protein Pfu-838710-001"/>
    <property type="match status" value="1"/>
</dbReference>
<dbReference type="InterPro" id="IPR038727">
    <property type="entry name" value="NadR/Ttd14_AAA_dom"/>
</dbReference>
<dbReference type="OrthoDB" id="6375174at2759"/>
<evidence type="ECO:0000256" key="1">
    <source>
        <dbReference type="SAM" id="MobiDB-lite"/>
    </source>
</evidence>
<name>A0A7R8HC43_LEPSM</name>
<dbReference type="GO" id="GO:0005525">
    <property type="term" value="F:GTP binding"/>
    <property type="evidence" value="ECO:0007669"/>
    <property type="project" value="TreeGrafter"/>
</dbReference>
<dbReference type="GO" id="GO:0045494">
    <property type="term" value="P:photoreceptor cell maintenance"/>
    <property type="evidence" value="ECO:0007669"/>
    <property type="project" value="TreeGrafter"/>
</dbReference>
<feature type="compositionally biased region" description="Polar residues" evidence="1">
    <location>
        <begin position="443"/>
        <end position="452"/>
    </location>
</feature>
<dbReference type="GO" id="GO:0035091">
    <property type="term" value="F:phosphatidylinositol binding"/>
    <property type="evidence" value="ECO:0007669"/>
    <property type="project" value="TreeGrafter"/>
</dbReference>
<feature type="domain" description="NadR/Ttd14 AAA" evidence="2">
    <location>
        <begin position="45"/>
        <end position="219"/>
    </location>
</feature>
<dbReference type="EMBL" id="HG994586">
    <property type="protein sequence ID" value="CAF3000855.1"/>
    <property type="molecule type" value="Genomic_DNA"/>
</dbReference>
<dbReference type="InterPro" id="IPR027417">
    <property type="entry name" value="P-loop_NTPase"/>
</dbReference>
<proteinExistence type="predicted"/>
<dbReference type="Gene3D" id="3.40.50.300">
    <property type="entry name" value="P-loop containing nucleotide triphosphate hydrolases"/>
    <property type="match status" value="1"/>
</dbReference>
<dbReference type="AlphaFoldDB" id="A0A7R8HC43"/>